<dbReference type="InterPro" id="IPR036513">
    <property type="entry name" value="STAS_dom_sf"/>
</dbReference>
<feature type="region of interest" description="Disordered" evidence="1">
    <location>
        <begin position="110"/>
        <end position="145"/>
    </location>
</feature>
<organism evidence="3 5">
    <name type="scientific">Streptomyces antibioticus</name>
    <dbReference type="NCBI Taxonomy" id="1890"/>
    <lineage>
        <taxon>Bacteria</taxon>
        <taxon>Bacillati</taxon>
        <taxon>Actinomycetota</taxon>
        <taxon>Actinomycetes</taxon>
        <taxon>Kitasatosporales</taxon>
        <taxon>Streptomycetaceae</taxon>
        <taxon>Streptomyces</taxon>
    </lineage>
</organism>
<evidence type="ECO:0000313" key="2">
    <source>
        <dbReference type="EMBL" id="OOQ47956.1"/>
    </source>
</evidence>
<accession>A0AAE6YEN7</accession>
<dbReference type="SUPFAM" id="SSF52091">
    <property type="entry name" value="SpoIIaa-like"/>
    <property type="match status" value="1"/>
</dbReference>
<dbReference type="EMBL" id="CP050692">
    <property type="protein sequence ID" value="QIT48296.1"/>
    <property type="molecule type" value="Genomic_DNA"/>
</dbReference>
<dbReference type="AlphaFoldDB" id="A0AAE6YEN7"/>
<feature type="compositionally biased region" description="Basic and acidic residues" evidence="1">
    <location>
        <begin position="136"/>
        <end position="145"/>
    </location>
</feature>
<keyword evidence="4" id="KW-1185">Reference proteome</keyword>
<name>A0AAE6YEN7_STRAT</name>
<reference evidence="2 4" key="1">
    <citation type="submission" date="2015-07" db="EMBL/GenBank/DDBJ databases">
        <title>Draft Genome Sequence of Streptomyces antibioticus, IMRU 3720 reveals insights in the evolution of actinomycin biosynthetic gene clusters in Streptomyces.</title>
        <authorList>
            <person name="Crnovcic I."/>
            <person name="Ruckert C."/>
            <person name="Kalinowksi J."/>
            <person name="Keller U."/>
        </authorList>
    </citation>
    <scope>NUCLEOTIDE SEQUENCE [LARGE SCALE GENOMIC DNA]</scope>
    <source>
        <strain evidence="2 4">DSM 41481</strain>
    </source>
</reference>
<protein>
    <submittedName>
        <fullName evidence="3">Anti-sigma factor antagonist</fullName>
    </submittedName>
</protein>
<sequence length="145" mass="14930">MTIDWRYTVQDGLGILSVAGHLGPDAVRRFSGAVGWALARGTGPVVVDLTELRGWSAEGQLAITDAARRLVAAGRALELAAIPADGSLVPTGDCPPIPVHADLTAALAAARPTGPLGDAGDEGGEQQEWRTTGWPRGEDAGRSGR</sequence>
<dbReference type="Gene3D" id="3.30.750.24">
    <property type="entry name" value="STAS domain"/>
    <property type="match status" value="1"/>
</dbReference>
<dbReference type="Proteomes" id="UP000190306">
    <property type="component" value="Chromosome"/>
</dbReference>
<evidence type="ECO:0000313" key="5">
    <source>
        <dbReference type="Proteomes" id="UP000502504"/>
    </source>
</evidence>
<reference evidence="3 5" key="2">
    <citation type="submission" date="2020-03" db="EMBL/GenBank/DDBJ databases">
        <title>Is there a link between lipid content and antibiotic production in Streptomyces?</title>
        <authorList>
            <person name="David M."/>
            <person name="Lejeune C."/>
            <person name="Abreu S."/>
            <person name="Thibessard A."/>
            <person name="Leblond P."/>
            <person name="Chaminade P."/>
            <person name="Virolle M.-J."/>
        </authorList>
    </citation>
    <scope>NUCLEOTIDE SEQUENCE [LARGE SCALE GENOMIC DNA]</scope>
    <source>
        <strain evidence="3 5">DSM 41481</strain>
    </source>
</reference>
<evidence type="ECO:0000313" key="4">
    <source>
        <dbReference type="Proteomes" id="UP000190306"/>
    </source>
</evidence>
<proteinExistence type="predicted"/>
<dbReference type="Proteomes" id="UP000502504">
    <property type="component" value="Chromosome"/>
</dbReference>
<evidence type="ECO:0000313" key="3">
    <source>
        <dbReference type="EMBL" id="QIT48296.1"/>
    </source>
</evidence>
<dbReference type="EMBL" id="LHQL01000014">
    <property type="protein sequence ID" value="OOQ47956.1"/>
    <property type="molecule type" value="Genomic_DNA"/>
</dbReference>
<gene>
    <name evidence="2" type="ORF">AFM16_35580</name>
    <name evidence="3" type="ORF">HCX60_36175</name>
</gene>
<evidence type="ECO:0000256" key="1">
    <source>
        <dbReference type="SAM" id="MobiDB-lite"/>
    </source>
</evidence>
<dbReference type="RefSeq" id="WP_030782454.1">
    <property type="nucleotide sequence ID" value="NZ_CM007717.1"/>
</dbReference>